<protein>
    <submittedName>
        <fullName evidence="2">Uncharacterized protein</fullName>
    </submittedName>
</protein>
<organism evidence="2 3">
    <name type="scientific">Orchesella cincta</name>
    <name type="common">Springtail</name>
    <name type="synonym">Podura cincta</name>
    <dbReference type="NCBI Taxonomy" id="48709"/>
    <lineage>
        <taxon>Eukaryota</taxon>
        <taxon>Metazoa</taxon>
        <taxon>Ecdysozoa</taxon>
        <taxon>Arthropoda</taxon>
        <taxon>Hexapoda</taxon>
        <taxon>Collembola</taxon>
        <taxon>Entomobryomorpha</taxon>
        <taxon>Entomobryoidea</taxon>
        <taxon>Orchesellidae</taxon>
        <taxon>Orchesellinae</taxon>
        <taxon>Orchesella</taxon>
    </lineage>
</organism>
<dbReference type="AlphaFoldDB" id="A0A1D2NGS6"/>
<reference evidence="2 3" key="1">
    <citation type="journal article" date="2016" name="Genome Biol. Evol.">
        <title>Gene Family Evolution Reflects Adaptation to Soil Environmental Stressors in the Genome of the Collembolan Orchesella cincta.</title>
        <authorList>
            <person name="Faddeeva-Vakhrusheva A."/>
            <person name="Derks M.F."/>
            <person name="Anvar S.Y."/>
            <person name="Agamennone V."/>
            <person name="Suring W."/>
            <person name="Smit S."/>
            <person name="van Straalen N.M."/>
            <person name="Roelofs D."/>
        </authorList>
    </citation>
    <scope>NUCLEOTIDE SEQUENCE [LARGE SCALE GENOMIC DNA]</scope>
    <source>
        <tissue evidence="2">Mixed pool</tissue>
    </source>
</reference>
<keyword evidence="3" id="KW-1185">Reference proteome</keyword>
<dbReference type="SUPFAM" id="SSF51182">
    <property type="entry name" value="RmlC-like cupins"/>
    <property type="match status" value="1"/>
</dbReference>
<dbReference type="EMBL" id="LJIJ01000043">
    <property type="protein sequence ID" value="ODN04439.1"/>
    <property type="molecule type" value="Genomic_DNA"/>
</dbReference>
<feature type="region of interest" description="Disordered" evidence="1">
    <location>
        <begin position="1"/>
        <end position="197"/>
    </location>
</feature>
<feature type="compositionally biased region" description="Basic and acidic residues" evidence="1">
    <location>
        <begin position="181"/>
        <end position="192"/>
    </location>
</feature>
<feature type="compositionally biased region" description="Acidic residues" evidence="1">
    <location>
        <begin position="124"/>
        <end position="136"/>
    </location>
</feature>
<dbReference type="InterPro" id="IPR011051">
    <property type="entry name" value="RmlC_Cupin_sf"/>
</dbReference>
<name>A0A1D2NGS6_ORCCI</name>
<gene>
    <name evidence="2" type="ORF">Ocin01_02223</name>
</gene>
<proteinExistence type="predicted"/>
<feature type="compositionally biased region" description="Basic residues" evidence="1">
    <location>
        <begin position="162"/>
        <end position="175"/>
    </location>
</feature>
<evidence type="ECO:0000256" key="1">
    <source>
        <dbReference type="SAM" id="MobiDB-lite"/>
    </source>
</evidence>
<feature type="compositionally biased region" description="Basic and acidic residues" evidence="1">
    <location>
        <begin position="68"/>
        <end position="89"/>
    </location>
</feature>
<sequence length="368" mass="40598">MSYSLLKTDEESLGVGRRQLRETPRRILLEDSDNDEQERGSTKKQKVKSPPKGAKSNRVTAGKSSKAAVEKVKQQDPTDVKGSGKKDVGKGQSASKPKAAEKMTSKNKIKTITKQKLTRKSVADEESEVTSDEDLEVTPPKKSKGTEDAEDEVKANVSSLKPKSKMAEKKKRRGSTTKQGEPPKSKRLKNESEVFETDGDDISKDIIEVVIEQDDVAYMSLQNSDVTKNKFMIETVYIENVAKCIDPHALTFQHTHPGVSENIAEASSSTHVGYALIQPGTIKPLEMLEDGECIYWVLKGAVTVRSSGGIYQDEENRSYAFGKTLKVGACFVAPPNTAFTIENWESDEAMLGYSISRMLPDSDERPES</sequence>
<accession>A0A1D2NGS6</accession>
<dbReference type="Gene3D" id="2.60.120.10">
    <property type="entry name" value="Jelly Rolls"/>
    <property type="match status" value="1"/>
</dbReference>
<feature type="compositionally biased region" description="Basic residues" evidence="1">
    <location>
        <begin position="105"/>
        <end position="119"/>
    </location>
</feature>
<dbReference type="Proteomes" id="UP000094527">
    <property type="component" value="Unassembled WGS sequence"/>
</dbReference>
<evidence type="ECO:0000313" key="3">
    <source>
        <dbReference type="Proteomes" id="UP000094527"/>
    </source>
</evidence>
<feature type="compositionally biased region" description="Basic and acidic residues" evidence="1">
    <location>
        <begin position="19"/>
        <end position="29"/>
    </location>
</feature>
<dbReference type="InterPro" id="IPR014710">
    <property type="entry name" value="RmlC-like_jellyroll"/>
</dbReference>
<comment type="caution">
    <text evidence="2">The sequence shown here is derived from an EMBL/GenBank/DDBJ whole genome shotgun (WGS) entry which is preliminary data.</text>
</comment>
<evidence type="ECO:0000313" key="2">
    <source>
        <dbReference type="EMBL" id="ODN04439.1"/>
    </source>
</evidence>